<evidence type="ECO:0000313" key="6">
    <source>
        <dbReference type="EMBL" id="UWX64581.1"/>
    </source>
</evidence>
<dbReference type="Pfam" id="PF08240">
    <property type="entry name" value="ADH_N"/>
    <property type="match status" value="1"/>
</dbReference>
<evidence type="ECO:0000256" key="2">
    <source>
        <dbReference type="ARBA" id="ARBA00022723"/>
    </source>
</evidence>
<feature type="domain" description="Alcohol dehydrogenase-like N-terminal" evidence="5">
    <location>
        <begin position="25"/>
        <end position="88"/>
    </location>
</feature>
<reference evidence="6" key="1">
    <citation type="submission" date="2022-09" db="EMBL/GenBank/DDBJ databases">
        <title>genome sequence of Deinococcus rubellus.</title>
        <authorList>
            <person name="Srinivasan S."/>
        </authorList>
    </citation>
    <scope>NUCLEOTIDE SEQUENCE</scope>
    <source>
        <strain evidence="6">Ant6</strain>
    </source>
</reference>
<proteinExistence type="predicted"/>
<organism evidence="6 7">
    <name type="scientific">Deinococcus rubellus</name>
    <dbReference type="NCBI Taxonomy" id="1889240"/>
    <lineage>
        <taxon>Bacteria</taxon>
        <taxon>Thermotogati</taxon>
        <taxon>Deinococcota</taxon>
        <taxon>Deinococci</taxon>
        <taxon>Deinococcales</taxon>
        <taxon>Deinococcaceae</taxon>
        <taxon>Deinococcus</taxon>
    </lineage>
</organism>
<keyword evidence="3" id="KW-0862">Zinc</keyword>
<keyword evidence="7" id="KW-1185">Reference proteome</keyword>
<evidence type="ECO:0000259" key="5">
    <source>
        <dbReference type="Pfam" id="PF08240"/>
    </source>
</evidence>
<dbReference type="EMBL" id="CP104213">
    <property type="protein sequence ID" value="UWX64581.1"/>
    <property type="molecule type" value="Genomic_DNA"/>
</dbReference>
<comment type="cofactor">
    <cofactor evidence="1">
        <name>Zn(2+)</name>
        <dbReference type="ChEBI" id="CHEBI:29105"/>
    </cofactor>
</comment>
<sequence>MKAVLWHGIGDIWLDDVPEPWLKEKTDAVVRLTASAICGMDLHFIRGTILGHEGVGVVEQVGDDVRNFLPGDRMVIPSTISCGSCSLPGRQHRPVRQRPIPTAPQ</sequence>
<evidence type="ECO:0000256" key="1">
    <source>
        <dbReference type="ARBA" id="ARBA00001947"/>
    </source>
</evidence>
<evidence type="ECO:0000256" key="3">
    <source>
        <dbReference type="ARBA" id="ARBA00022833"/>
    </source>
</evidence>
<dbReference type="InterPro" id="IPR011032">
    <property type="entry name" value="GroES-like_sf"/>
</dbReference>
<evidence type="ECO:0000313" key="7">
    <source>
        <dbReference type="Proteomes" id="UP001060261"/>
    </source>
</evidence>
<dbReference type="PROSITE" id="PS00059">
    <property type="entry name" value="ADH_ZINC"/>
    <property type="match status" value="1"/>
</dbReference>
<dbReference type="InterPro" id="IPR002328">
    <property type="entry name" value="ADH_Zn_CS"/>
</dbReference>
<name>A0ABY5YKB1_9DEIO</name>
<dbReference type="Gene3D" id="3.90.180.10">
    <property type="entry name" value="Medium-chain alcohol dehydrogenases, catalytic domain"/>
    <property type="match status" value="1"/>
</dbReference>
<evidence type="ECO:0000256" key="4">
    <source>
        <dbReference type="ARBA" id="ARBA00023002"/>
    </source>
</evidence>
<protein>
    <submittedName>
        <fullName evidence="6">Alcohol dehydrogenase catalytic domain-containing protein</fullName>
    </submittedName>
</protein>
<accession>A0ABY5YKB1</accession>
<dbReference type="RefSeq" id="WP_260560851.1">
    <property type="nucleotide sequence ID" value="NZ_BAABEC010000072.1"/>
</dbReference>
<dbReference type="InterPro" id="IPR013154">
    <property type="entry name" value="ADH-like_N"/>
</dbReference>
<dbReference type="SUPFAM" id="SSF50129">
    <property type="entry name" value="GroES-like"/>
    <property type="match status" value="1"/>
</dbReference>
<dbReference type="PANTHER" id="PTHR42813:SF7">
    <property type="entry name" value="ALCOHOL DEHYDROGENASE (ZN-DEPENDENT)-RELATED"/>
    <property type="match status" value="1"/>
</dbReference>
<keyword evidence="2" id="KW-0479">Metal-binding</keyword>
<dbReference type="PANTHER" id="PTHR42813">
    <property type="entry name" value="ZINC-TYPE ALCOHOL DEHYDROGENASE-LIKE"/>
    <property type="match status" value="1"/>
</dbReference>
<gene>
    <name evidence="6" type="ORF">N0D28_02640</name>
</gene>
<keyword evidence="4" id="KW-0560">Oxidoreductase</keyword>
<dbReference type="Proteomes" id="UP001060261">
    <property type="component" value="Chromosome"/>
</dbReference>